<organism evidence="1 2">
    <name type="scientific">Arenicella chitinivorans</name>
    <dbReference type="NCBI Taxonomy" id="1329800"/>
    <lineage>
        <taxon>Bacteria</taxon>
        <taxon>Pseudomonadati</taxon>
        <taxon>Pseudomonadota</taxon>
        <taxon>Gammaproteobacteria</taxon>
        <taxon>Arenicellales</taxon>
        <taxon>Arenicellaceae</taxon>
        <taxon>Arenicella</taxon>
    </lineage>
</organism>
<keyword evidence="2" id="KW-1185">Reference proteome</keyword>
<name>A0A918VTF0_9GAMM</name>
<proteinExistence type="predicted"/>
<sequence length="429" mass="47963">MDIIGHLKRGCITLAHIKIWILSFFISMNAFAYEIGPEIAGFAAVHQALTSNALVCLENNIDTKKPIKCADKVKSCIDRLAVKSSENLKNCFQTRKPSGLYLDKFSIDDLEKAVKWPDDPTYEAFGSGVAKFGAKMLQGCEGFLVKQKGLDNSIGLLCNTHFGNYQFWHAQSSTANESSKETRQKILDWAKFNYEVAVGKIEPQDDYCKYFRENESSISAIMKPENYPFCDERLIWGWVPKLIAKPYPAWDIATLYGVSCDNPFTSILGCKEELINNGSKRADNTVVSAIGALLHLIQDSFSQSHNVRGNCFDSNPESVDNPIPVSKIVCKPITRFTNYAEFDLNTQELEAQFNHDLSDDWPYIDDGCFSSSHSPIVDDPITASAKILWHIDKKSDWANDVLPDLESVFNIVEPSTTSGQGVCYAMPLD</sequence>
<accession>A0A918VTF0</accession>
<reference evidence="1" key="1">
    <citation type="journal article" date="2014" name="Int. J. Syst. Evol. Microbiol.">
        <title>Complete genome sequence of Corynebacterium casei LMG S-19264T (=DSM 44701T), isolated from a smear-ripened cheese.</title>
        <authorList>
            <consortium name="US DOE Joint Genome Institute (JGI-PGF)"/>
            <person name="Walter F."/>
            <person name="Albersmeier A."/>
            <person name="Kalinowski J."/>
            <person name="Ruckert C."/>
        </authorList>
    </citation>
    <scope>NUCLEOTIDE SEQUENCE</scope>
    <source>
        <strain evidence="1">KCTC 12711</strain>
    </source>
</reference>
<dbReference type="Proteomes" id="UP000614811">
    <property type="component" value="Unassembled WGS sequence"/>
</dbReference>
<gene>
    <name evidence="1" type="ORF">GCM10008090_34030</name>
</gene>
<evidence type="ECO:0000313" key="1">
    <source>
        <dbReference type="EMBL" id="GHA21237.1"/>
    </source>
</evidence>
<comment type="caution">
    <text evidence="1">The sequence shown here is derived from an EMBL/GenBank/DDBJ whole genome shotgun (WGS) entry which is preliminary data.</text>
</comment>
<protein>
    <submittedName>
        <fullName evidence="1">Uncharacterized protein</fullName>
    </submittedName>
</protein>
<dbReference type="EMBL" id="BMXA01000009">
    <property type="protein sequence ID" value="GHA21237.1"/>
    <property type="molecule type" value="Genomic_DNA"/>
</dbReference>
<dbReference type="AlphaFoldDB" id="A0A918VTF0"/>
<reference evidence="1" key="2">
    <citation type="submission" date="2020-09" db="EMBL/GenBank/DDBJ databases">
        <authorList>
            <person name="Sun Q."/>
            <person name="Kim S."/>
        </authorList>
    </citation>
    <scope>NUCLEOTIDE SEQUENCE</scope>
    <source>
        <strain evidence="1">KCTC 12711</strain>
    </source>
</reference>
<dbReference type="RefSeq" id="WP_189402916.1">
    <property type="nucleotide sequence ID" value="NZ_BMXA01000009.1"/>
</dbReference>
<evidence type="ECO:0000313" key="2">
    <source>
        <dbReference type="Proteomes" id="UP000614811"/>
    </source>
</evidence>